<organism evidence="5 6">
    <name type="scientific">Ephemerocybe angulata</name>
    <dbReference type="NCBI Taxonomy" id="980116"/>
    <lineage>
        <taxon>Eukaryota</taxon>
        <taxon>Fungi</taxon>
        <taxon>Dikarya</taxon>
        <taxon>Basidiomycota</taxon>
        <taxon>Agaricomycotina</taxon>
        <taxon>Agaricomycetes</taxon>
        <taxon>Agaricomycetidae</taxon>
        <taxon>Agaricales</taxon>
        <taxon>Agaricineae</taxon>
        <taxon>Psathyrellaceae</taxon>
        <taxon>Ephemerocybe</taxon>
    </lineage>
</organism>
<comment type="subcellular location">
    <subcellularLocation>
        <location evidence="1">Nucleus</location>
    </subcellularLocation>
</comment>
<comment type="caution">
    <text evidence="5">The sequence shown here is derived from an EMBL/GenBank/DDBJ whole genome shotgun (WGS) entry which is preliminary data.</text>
</comment>
<feature type="region of interest" description="Disordered" evidence="4">
    <location>
        <begin position="1"/>
        <end position="110"/>
    </location>
</feature>
<keyword evidence="6" id="KW-1185">Reference proteome</keyword>
<evidence type="ECO:0000313" key="5">
    <source>
        <dbReference type="EMBL" id="KAF5334548.1"/>
    </source>
</evidence>
<evidence type="ECO:0000313" key="6">
    <source>
        <dbReference type="Proteomes" id="UP000541558"/>
    </source>
</evidence>
<dbReference type="InterPro" id="IPR001680">
    <property type="entry name" value="WD40_rpt"/>
</dbReference>
<keyword evidence="3" id="KW-0539">Nucleus</keyword>
<dbReference type="InterPro" id="IPR036322">
    <property type="entry name" value="WD40_repeat_dom_sf"/>
</dbReference>
<evidence type="ECO:0000256" key="1">
    <source>
        <dbReference type="ARBA" id="ARBA00004123"/>
    </source>
</evidence>
<dbReference type="GO" id="GO:0005634">
    <property type="term" value="C:nucleus"/>
    <property type="evidence" value="ECO:0007669"/>
    <property type="project" value="UniProtKB-SubCell"/>
</dbReference>
<reference evidence="5 6" key="1">
    <citation type="journal article" date="2020" name="ISME J.">
        <title>Uncovering the hidden diversity of litter-decomposition mechanisms in mushroom-forming fungi.</title>
        <authorList>
            <person name="Floudas D."/>
            <person name="Bentzer J."/>
            <person name="Ahren D."/>
            <person name="Johansson T."/>
            <person name="Persson P."/>
            <person name="Tunlid A."/>
        </authorList>
    </citation>
    <scope>NUCLEOTIDE SEQUENCE [LARGE SCALE GENOMIC DNA]</scope>
    <source>
        <strain evidence="5 6">CBS 175.51</strain>
    </source>
</reference>
<feature type="region of interest" description="Disordered" evidence="4">
    <location>
        <begin position="676"/>
        <end position="699"/>
    </location>
</feature>
<dbReference type="PANTHER" id="PTHR15052:SF2">
    <property type="entry name" value="GENERAL TRANSCRIPTION FACTOR 3C POLYPEPTIDE 2"/>
    <property type="match status" value="1"/>
</dbReference>
<protein>
    <submittedName>
        <fullName evidence="5">Uncharacterized protein</fullName>
    </submittedName>
</protein>
<evidence type="ECO:0000256" key="3">
    <source>
        <dbReference type="ARBA" id="ARBA00023242"/>
    </source>
</evidence>
<dbReference type="SMART" id="SM00320">
    <property type="entry name" value="WD40"/>
    <property type="match status" value="3"/>
</dbReference>
<keyword evidence="2" id="KW-0804">Transcription</keyword>
<dbReference type="AlphaFoldDB" id="A0A8H5C3Y5"/>
<dbReference type="Proteomes" id="UP000541558">
    <property type="component" value="Unassembled WGS sequence"/>
</dbReference>
<dbReference type="OrthoDB" id="4703at2759"/>
<name>A0A8H5C3Y5_9AGAR</name>
<dbReference type="GO" id="GO:0006383">
    <property type="term" value="P:transcription by RNA polymerase III"/>
    <property type="evidence" value="ECO:0007669"/>
    <property type="project" value="TreeGrafter"/>
</dbReference>
<dbReference type="SUPFAM" id="SSF50978">
    <property type="entry name" value="WD40 repeat-like"/>
    <property type="match status" value="1"/>
</dbReference>
<evidence type="ECO:0000256" key="4">
    <source>
        <dbReference type="SAM" id="MobiDB-lite"/>
    </source>
</evidence>
<dbReference type="Gene3D" id="2.130.10.10">
    <property type="entry name" value="YVTN repeat-like/Quinoprotein amine dehydrogenase"/>
    <property type="match status" value="1"/>
</dbReference>
<dbReference type="EMBL" id="JAACJK010000068">
    <property type="protein sequence ID" value="KAF5334548.1"/>
    <property type="molecule type" value="Genomic_DNA"/>
</dbReference>
<dbReference type="InterPro" id="IPR052416">
    <property type="entry name" value="GTF3C_component"/>
</dbReference>
<feature type="compositionally biased region" description="Acidic residues" evidence="4">
    <location>
        <begin position="50"/>
        <end position="79"/>
    </location>
</feature>
<gene>
    <name evidence="5" type="ORF">D9611_013786</name>
</gene>
<dbReference type="GO" id="GO:0000127">
    <property type="term" value="C:transcription factor TFIIIC complex"/>
    <property type="evidence" value="ECO:0007669"/>
    <property type="project" value="TreeGrafter"/>
</dbReference>
<dbReference type="PANTHER" id="PTHR15052">
    <property type="entry name" value="RNA POLYMERASE III TRANSCRIPTION INITIATION FACTOR COMPLEX SUBUNIT"/>
    <property type="match status" value="1"/>
</dbReference>
<proteinExistence type="predicted"/>
<feature type="compositionally biased region" description="Basic residues" evidence="4">
    <location>
        <begin position="97"/>
        <end position="107"/>
    </location>
</feature>
<accession>A0A8H5C3Y5</accession>
<dbReference type="InterPro" id="IPR015943">
    <property type="entry name" value="WD40/YVTN_repeat-like_dom_sf"/>
</dbReference>
<evidence type="ECO:0000256" key="2">
    <source>
        <dbReference type="ARBA" id="ARBA00023163"/>
    </source>
</evidence>
<sequence>MPRALRPRKSQPNYAALAGFPDDNAEAGPSMIIESGDSESDFAPEAKVGEEEEEEEDDELGDEDAIGEDDDENFEEEEVVEKPKKRATAASTTSAKGKAKAPPKKAAPKSILAGAGLPRTSRRQNYMLPTPSVHHRHRATPLFSRPGSVERLVSRPSLFGPIETTLTNAFTHGPRVTDRVNKAWGFNVGSGPIWQIAEDRRWFKEAKASGKDVDTEARRRPRVYTEVRVKSSWKILEKSEAALHLPTANETTEDGTFKPPPPVPCRFGPIKSQTRREMSMLDSFAMSEYLPESKAYVFNAGAPVWAIDWCPIHPDDRPRRSHKQYLAVAPFPNSSHSPEIGVKVQRPSTACIQIWSLSSKDGSLSAGRMKCEMVLCIDSGSAVELKWCPLPSHDEFNSEASPKKLGLLAGTFEDGSFCVYAVPEPQDLVAEELDEPLLVKLPDPLIRIELPETSCWSFDWANSERVAIGTTNGIIAVYDLARVLHSCTNPDSATVTNLRPSHYITVHQAAIRALAWIQAPSYSACGEACLDEDPTVIASGGYDGVECLLDVREGRGAIMNRTRDVISTLTFSPFAAGPVTMDHENTIKAYAASPSMLGRGHTLLEPLGPVWCVDASDYHPQLAVAAADGTCSTSNMLRSPRRGGSVPFFVHVIYQMDYSRKEKEYRMLDRFLPQEVPDGRSVPGKAGKATQQQTNGTGAWPREVGVHRVSWNNGNGLGSSCLLASSTASGLCRVDVLWGRWIKDKTPYTSVENLRLEGDAMDNDSGLSDGSSASS</sequence>